<name>A0A146K380_9EUKA</name>
<evidence type="ECO:0000256" key="2">
    <source>
        <dbReference type="SAM" id="Phobius"/>
    </source>
</evidence>
<feature type="compositionally biased region" description="Basic and acidic residues" evidence="1">
    <location>
        <begin position="831"/>
        <end position="848"/>
    </location>
</feature>
<evidence type="ECO:0008006" key="4">
    <source>
        <dbReference type="Google" id="ProtNLM"/>
    </source>
</evidence>
<keyword evidence="2" id="KW-0812">Transmembrane</keyword>
<accession>A0A146K380</accession>
<keyword evidence="2" id="KW-1133">Transmembrane helix</keyword>
<feature type="region of interest" description="Disordered" evidence="1">
    <location>
        <begin position="831"/>
        <end position="861"/>
    </location>
</feature>
<sequence length="861" mass="99286">SSIPWQILVSCFQANAIPKYPEIKPTYFTGYISDFEDCQKAYISSNYMSVIYESKVNGSKNNLVGKGSNNYKVACYEDFAAFGFDQQIKIFYRDNQTGKDYEYTATATIGDTFEFNKNVFMIKSLSGKTDLYQIDVNKDSDKLELQFMLTIRSANYQFATNKTHSLLIYQEAQLFKVLDCMTNQSLFQQELVGETMMNISGFGESMFVSTQLIRSIKIYKLENAETFNLTLLKVINMPDYYKLFNVSEGVIPVFKLLSCYHLMFYGEDYIGVNSMYNVIDNSTNKILLLLSFKEAPQQIYELPYAPNAMEANGMNKLYFIGQGDEANTQLSYFVFDGFFTAPSELEHKSDSCWAQKENLIVNIALNTELTVKLKSTENCNPDPIVIYYRDFYSQKAMKYVQNYYIVARQVSFKQNSYELLLQNTVDVFQEMFISERIFVFADIDSCFNKQEMYDPTLVDNTFNLKLQFAALGDCSVDQPEIIIAYQFENKTYQAVLQPNQLANPLQGAEYSAFLSSSAYKGLFDFIDFTFYINSYSPSGLLIKTYQISKSVEQKVEKCFMLEEFVRAVYEQNRFYVGLVGNNARFAKPCDPTLVFEEDDKYDVTFEIDGKYQQIKKDEFIQERDMTKYIKMDPNTQNFTGTTIFQVWTEEPMEIRAEILGLDDCRYEESSMSLSKHGNDIIMNWASTSCDLNKLPNYRTVVLTWGPNEDDICPFYEAKGTIWRSNCWYFDTVWVDFRSLYYVQDDNATSCIMNETLSYKKQIIDMDSTNIDVNWLILVLVIPVLVVYVGFIGLYIFLYVKGFDLVEICGQAPSEIDPLLGIVEEGEIVDDVPQKEKKDKKKPEAKANDADIASLLPVPKKK</sequence>
<protein>
    <recommendedName>
        <fullName evidence="4">Transmembrane protein</fullName>
    </recommendedName>
</protein>
<dbReference type="EMBL" id="GDID01006272">
    <property type="protein sequence ID" value="JAP90334.1"/>
    <property type="molecule type" value="Transcribed_RNA"/>
</dbReference>
<keyword evidence="2" id="KW-0472">Membrane</keyword>
<reference evidence="3" key="1">
    <citation type="submission" date="2015-07" db="EMBL/GenBank/DDBJ databases">
        <title>Adaptation to a free-living lifestyle via gene acquisitions in the diplomonad Trepomonas sp. PC1.</title>
        <authorList>
            <person name="Xu F."/>
            <person name="Jerlstrom-Hultqvist J."/>
            <person name="Kolisko M."/>
            <person name="Simpson A.G.B."/>
            <person name="Roger A.J."/>
            <person name="Svard S.G."/>
            <person name="Andersson J.O."/>
        </authorList>
    </citation>
    <scope>NUCLEOTIDE SEQUENCE</scope>
    <source>
        <strain evidence="3">PC1</strain>
    </source>
</reference>
<evidence type="ECO:0000256" key="1">
    <source>
        <dbReference type="SAM" id="MobiDB-lite"/>
    </source>
</evidence>
<proteinExistence type="predicted"/>
<organism evidence="3">
    <name type="scientific">Trepomonas sp. PC1</name>
    <dbReference type="NCBI Taxonomy" id="1076344"/>
    <lineage>
        <taxon>Eukaryota</taxon>
        <taxon>Metamonada</taxon>
        <taxon>Diplomonadida</taxon>
        <taxon>Hexamitidae</taxon>
        <taxon>Hexamitinae</taxon>
        <taxon>Trepomonas</taxon>
    </lineage>
</organism>
<feature type="transmembrane region" description="Helical" evidence="2">
    <location>
        <begin position="774"/>
        <end position="797"/>
    </location>
</feature>
<feature type="non-terminal residue" evidence="3">
    <location>
        <position position="1"/>
    </location>
</feature>
<dbReference type="AlphaFoldDB" id="A0A146K380"/>
<gene>
    <name evidence="3" type="ORF">TPC1_30171</name>
</gene>
<evidence type="ECO:0000313" key="3">
    <source>
        <dbReference type="EMBL" id="JAP90334.1"/>
    </source>
</evidence>